<organism evidence="1 2">
    <name type="scientific">Linum trigynum</name>
    <dbReference type="NCBI Taxonomy" id="586398"/>
    <lineage>
        <taxon>Eukaryota</taxon>
        <taxon>Viridiplantae</taxon>
        <taxon>Streptophyta</taxon>
        <taxon>Embryophyta</taxon>
        <taxon>Tracheophyta</taxon>
        <taxon>Spermatophyta</taxon>
        <taxon>Magnoliopsida</taxon>
        <taxon>eudicotyledons</taxon>
        <taxon>Gunneridae</taxon>
        <taxon>Pentapetalae</taxon>
        <taxon>rosids</taxon>
        <taxon>fabids</taxon>
        <taxon>Malpighiales</taxon>
        <taxon>Linaceae</taxon>
        <taxon>Linum</taxon>
    </lineage>
</organism>
<gene>
    <name evidence="1" type="ORF">LTRI10_LOCUS1897</name>
</gene>
<dbReference type="AlphaFoldDB" id="A0AAV2CCZ2"/>
<dbReference type="EMBL" id="OZ034813">
    <property type="protein sequence ID" value="CAL1354041.1"/>
    <property type="molecule type" value="Genomic_DNA"/>
</dbReference>
<sequence length="99" mass="10898">MSRESANFVRSRRPSCLLSESFHSYGTISILPPSCLRVPFRCRLSRDSSPIITVTTRSPQSTAVRPFPGFTHIDSQFSSRAPLKLVGSSLLIVLPSSCN</sequence>
<accession>A0AAV2CCZ2</accession>
<evidence type="ECO:0000313" key="2">
    <source>
        <dbReference type="Proteomes" id="UP001497516"/>
    </source>
</evidence>
<protein>
    <submittedName>
        <fullName evidence="1">Uncharacterized protein</fullName>
    </submittedName>
</protein>
<reference evidence="1 2" key="1">
    <citation type="submission" date="2024-04" db="EMBL/GenBank/DDBJ databases">
        <authorList>
            <person name="Fracassetti M."/>
        </authorList>
    </citation>
    <scope>NUCLEOTIDE SEQUENCE [LARGE SCALE GENOMIC DNA]</scope>
</reference>
<evidence type="ECO:0000313" key="1">
    <source>
        <dbReference type="EMBL" id="CAL1354041.1"/>
    </source>
</evidence>
<proteinExistence type="predicted"/>
<keyword evidence="2" id="KW-1185">Reference proteome</keyword>
<dbReference type="Proteomes" id="UP001497516">
    <property type="component" value="Chromosome 1"/>
</dbReference>
<name>A0AAV2CCZ2_9ROSI</name>